<evidence type="ECO:0000313" key="2">
    <source>
        <dbReference type="EMBL" id="PSJ56829.1"/>
    </source>
</evidence>
<accession>A0A2P7S300</accession>
<name>A0A2P7S300_9HYPH</name>
<dbReference type="RefSeq" id="WP_106726424.1">
    <property type="nucleotide sequence ID" value="NZ_PXYL01000016.1"/>
</dbReference>
<evidence type="ECO:0000259" key="1">
    <source>
        <dbReference type="Pfam" id="PF13467"/>
    </source>
</evidence>
<dbReference type="AlphaFoldDB" id="A0A2P7S300"/>
<dbReference type="Gene3D" id="1.10.3990.20">
    <property type="entry name" value="protein bp1543"/>
    <property type="match status" value="1"/>
</dbReference>
<dbReference type="InterPro" id="IPR038268">
    <property type="entry name" value="RHH_sf"/>
</dbReference>
<protein>
    <submittedName>
        <fullName evidence="2">DNA-binding protein</fullName>
    </submittedName>
</protein>
<dbReference type="Pfam" id="PF13467">
    <property type="entry name" value="RHH_4"/>
    <property type="match status" value="1"/>
</dbReference>
<dbReference type="EMBL" id="PXYL01000016">
    <property type="protein sequence ID" value="PSJ56829.1"/>
    <property type="molecule type" value="Genomic_DNA"/>
</dbReference>
<keyword evidence="3" id="KW-1185">Reference proteome</keyword>
<gene>
    <name evidence="2" type="ORF">C7I85_23365</name>
</gene>
<sequence length="106" mass="11938">MCRVFAGQNPEGYRQINRSIRIAGHSTSIQLEATFWELLDEIADSQGLTTPKFISKLYDEAIEINGVIPNFASMLRTICALYLRGHQPSAEEKQALKREAARSLLQ</sequence>
<dbReference type="InterPro" id="IPR027373">
    <property type="entry name" value="RHH_dom"/>
</dbReference>
<dbReference type="GO" id="GO:0003677">
    <property type="term" value="F:DNA binding"/>
    <property type="evidence" value="ECO:0007669"/>
    <property type="project" value="UniProtKB-KW"/>
</dbReference>
<organism evidence="2 3">
    <name type="scientific">Pseudaminobacter soli</name>
    <name type="common">ex Li et al. 2025</name>
    <dbReference type="NCBI Taxonomy" id="1295366"/>
    <lineage>
        <taxon>Bacteria</taxon>
        <taxon>Pseudomonadati</taxon>
        <taxon>Pseudomonadota</taxon>
        <taxon>Alphaproteobacteria</taxon>
        <taxon>Hyphomicrobiales</taxon>
        <taxon>Phyllobacteriaceae</taxon>
        <taxon>Pseudaminobacter</taxon>
    </lineage>
</organism>
<dbReference type="OrthoDB" id="5458732at2"/>
<feature type="domain" description="Ribbon-helix-helix" evidence="1">
    <location>
        <begin position="16"/>
        <end position="83"/>
    </location>
</feature>
<comment type="caution">
    <text evidence="2">The sequence shown here is derived from an EMBL/GenBank/DDBJ whole genome shotgun (WGS) entry which is preliminary data.</text>
</comment>
<dbReference type="Proteomes" id="UP000240653">
    <property type="component" value="Unassembled WGS sequence"/>
</dbReference>
<reference evidence="2 3" key="1">
    <citation type="submission" date="2018-03" db="EMBL/GenBank/DDBJ databases">
        <title>The draft genome of Mesorhizobium soli JCM 19897.</title>
        <authorList>
            <person name="Li L."/>
            <person name="Liu L."/>
            <person name="Liang L."/>
            <person name="Wang T."/>
            <person name="Zhang X."/>
        </authorList>
    </citation>
    <scope>NUCLEOTIDE SEQUENCE [LARGE SCALE GENOMIC DNA]</scope>
    <source>
        <strain evidence="2 3">JCM 19897</strain>
    </source>
</reference>
<evidence type="ECO:0000313" key="3">
    <source>
        <dbReference type="Proteomes" id="UP000240653"/>
    </source>
</evidence>
<proteinExistence type="predicted"/>
<keyword evidence="2" id="KW-0238">DNA-binding</keyword>